<dbReference type="Proteomes" id="UP001184376">
    <property type="component" value="Unassembled WGS sequence"/>
</dbReference>
<name>A0ACC6IQS8_9FLAO</name>
<evidence type="ECO:0000313" key="1">
    <source>
        <dbReference type="EMBL" id="MDR6439984.1"/>
    </source>
</evidence>
<sequence length="45" mass="5038">MREKIKTTTKGIKALHTPLLLQFLLHSVAVSENQQLFSGFHTLCG</sequence>
<protein>
    <submittedName>
        <fullName evidence="1">Uncharacterized protein</fullName>
    </submittedName>
</protein>
<dbReference type="EMBL" id="JAVDRG010000001">
    <property type="protein sequence ID" value="MDR6439984.1"/>
    <property type="molecule type" value="Genomic_DNA"/>
</dbReference>
<keyword evidence="2" id="KW-1185">Reference proteome</keyword>
<reference evidence="1" key="1">
    <citation type="submission" date="2023-07" db="EMBL/GenBank/DDBJ databases">
        <title>Sorghum-associated microbial communities from plants grown in Nebraska, USA.</title>
        <authorList>
            <person name="Schachtman D."/>
        </authorList>
    </citation>
    <scope>NUCLEOTIDE SEQUENCE</scope>
    <source>
        <strain evidence="1">DS1280</strain>
    </source>
</reference>
<organism evidence="1 2">
    <name type="scientific">Chryseobacterium bernardetii</name>
    <dbReference type="NCBI Taxonomy" id="1241978"/>
    <lineage>
        <taxon>Bacteria</taxon>
        <taxon>Pseudomonadati</taxon>
        <taxon>Bacteroidota</taxon>
        <taxon>Flavobacteriia</taxon>
        <taxon>Flavobacteriales</taxon>
        <taxon>Weeksellaceae</taxon>
        <taxon>Chryseobacterium group</taxon>
        <taxon>Chryseobacterium</taxon>
    </lineage>
</organism>
<evidence type="ECO:0000313" key="2">
    <source>
        <dbReference type="Proteomes" id="UP001184376"/>
    </source>
</evidence>
<proteinExistence type="predicted"/>
<comment type="caution">
    <text evidence="1">The sequence shown here is derived from an EMBL/GenBank/DDBJ whole genome shotgun (WGS) entry which is preliminary data.</text>
</comment>
<gene>
    <name evidence="1" type="ORF">J2795_000669</name>
</gene>
<accession>A0ACC6IQS8</accession>